<accession>A0A9D8KHK3</accession>
<feature type="transmembrane region" description="Helical" evidence="1">
    <location>
        <begin position="9"/>
        <end position="34"/>
    </location>
</feature>
<evidence type="ECO:0000256" key="1">
    <source>
        <dbReference type="SAM" id="Phobius"/>
    </source>
</evidence>
<gene>
    <name evidence="2" type="ORF">JW984_13755</name>
</gene>
<evidence type="ECO:0000313" key="3">
    <source>
        <dbReference type="Proteomes" id="UP000809273"/>
    </source>
</evidence>
<keyword evidence="1" id="KW-0812">Transmembrane</keyword>
<comment type="caution">
    <text evidence="2">The sequence shown here is derived from an EMBL/GenBank/DDBJ whole genome shotgun (WGS) entry which is preliminary data.</text>
</comment>
<dbReference type="EMBL" id="JAFGIX010000070">
    <property type="protein sequence ID" value="MBN1574258.1"/>
    <property type="molecule type" value="Genomic_DNA"/>
</dbReference>
<feature type="transmembrane region" description="Helical" evidence="1">
    <location>
        <begin position="40"/>
        <end position="69"/>
    </location>
</feature>
<evidence type="ECO:0000313" key="2">
    <source>
        <dbReference type="EMBL" id="MBN1574258.1"/>
    </source>
</evidence>
<proteinExistence type="predicted"/>
<feature type="transmembrane region" description="Helical" evidence="1">
    <location>
        <begin position="90"/>
        <end position="110"/>
    </location>
</feature>
<dbReference type="Proteomes" id="UP000809273">
    <property type="component" value="Unassembled WGS sequence"/>
</dbReference>
<dbReference type="AlphaFoldDB" id="A0A9D8KHK3"/>
<reference evidence="2" key="1">
    <citation type="journal article" date="2021" name="Environ. Microbiol.">
        <title>Genomic characterization of three novel Desulfobacterota classes expand the metabolic and phylogenetic diversity of the phylum.</title>
        <authorList>
            <person name="Murphy C.L."/>
            <person name="Biggerstaff J."/>
            <person name="Eichhorn A."/>
            <person name="Ewing E."/>
            <person name="Shahan R."/>
            <person name="Soriano D."/>
            <person name="Stewart S."/>
            <person name="VanMol K."/>
            <person name="Walker R."/>
            <person name="Walters P."/>
            <person name="Elshahed M.S."/>
            <person name="Youssef N.H."/>
        </authorList>
    </citation>
    <scope>NUCLEOTIDE SEQUENCE</scope>
    <source>
        <strain evidence="2">Zod_Metabat.24</strain>
    </source>
</reference>
<keyword evidence="1" id="KW-1133">Transmembrane helix</keyword>
<reference evidence="2" key="2">
    <citation type="submission" date="2021-01" db="EMBL/GenBank/DDBJ databases">
        <authorList>
            <person name="Hahn C.R."/>
            <person name="Youssef N.H."/>
            <person name="Elshahed M."/>
        </authorList>
    </citation>
    <scope>NUCLEOTIDE SEQUENCE</scope>
    <source>
        <strain evidence="2">Zod_Metabat.24</strain>
    </source>
</reference>
<protein>
    <submittedName>
        <fullName evidence="2">Uncharacterized protein</fullName>
    </submittedName>
</protein>
<sequence length="122" mass="13346">MKIPEDIRLLLIVVATIGAVTGVAVLMVVFAPAIGKNAELSVRVILAILLAFVTLKFFLYIMEAAIVVIGGDRVKKIERGRSALKSAHPAVRAVVIVTLLVATFTLWYLLIRRFGVFILPDF</sequence>
<organism evidence="2 3">
    <name type="scientific">Candidatus Zymogenus saltonus</name>
    <dbReference type="NCBI Taxonomy" id="2844893"/>
    <lineage>
        <taxon>Bacteria</taxon>
        <taxon>Deltaproteobacteria</taxon>
        <taxon>Candidatus Zymogenia</taxon>
        <taxon>Candidatus Zymogeniales</taxon>
        <taxon>Candidatus Zymogenaceae</taxon>
        <taxon>Candidatus Zymogenus</taxon>
    </lineage>
</organism>
<name>A0A9D8KHK3_9DELT</name>
<keyword evidence="1" id="KW-0472">Membrane</keyword>